<gene>
    <name evidence="1" type="ORF">METZ01_LOCUS422661</name>
</gene>
<proteinExistence type="predicted"/>
<feature type="non-terminal residue" evidence="1">
    <location>
        <position position="117"/>
    </location>
</feature>
<organism evidence="1">
    <name type="scientific">marine metagenome</name>
    <dbReference type="NCBI Taxonomy" id="408172"/>
    <lineage>
        <taxon>unclassified sequences</taxon>
        <taxon>metagenomes</taxon>
        <taxon>ecological metagenomes</taxon>
    </lineage>
</organism>
<sequence>MRVIERLCAIAKRQTAYPAQGGVVCVFCHHIMQSSSRRQAITGMTLYPVLRRFGEPSPLSYDGGECKRASSQGKISMARPIAVDSAQCAEFPYFNRKTIKLAKNIAVAGQFGFVHTR</sequence>
<evidence type="ECO:0000313" key="1">
    <source>
        <dbReference type="EMBL" id="SVD69807.1"/>
    </source>
</evidence>
<name>A0A382XF53_9ZZZZ</name>
<dbReference type="EMBL" id="UINC01167346">
    <property type="protein sequence ID" value="SVD69807.1"/>
    <property type="molecule type" value="Genomic_DNA"/>
</dbReference>
<accession>A0A382XF53</accession>
<dbReference type="AlphaFoldDB" id="A0A382XF53"/>
<protein>
    <submittedName>
        <fullName evidence="1">Uncharacterized protein</fullName>
    </submittedName>
</protein>
<reference evidence="1" key="1">
    <citation type="submission" date="2018-05" db="EMBL/GenBank/DDBJ databases">
        <authorList>
            <person name="Lanie J.A."/>
            <person name="Ng W.-L."/>
            <person name="Kazmierczak K.M."/>
            <person name="Andrzejewski T.M."/>
            <person name="Davidsen T.M."/>
            <person name="Wayne K.J."/>
            <person name="Tettelin H."/>
            <person name="Glass J.I."/>
            <person name="Rusch D."/>
            <person name="Podicherti R."/>
            <person name="Tsui H.-C.T."/>
            <person name="Winkler M.E."/>
        </authorList>
    </citation>
    <scope>NUCLEOTIDE SEQUENCE</scope>
</reference>